<reference evidence="9" key="1">
    <citation type="submission" date="2021-01" db="EMBL/GenBank/DDBJ databases">
        <authorList>
            <person name="Corre E."/>
            <person name="Pelletier E."/>
            <person name="Niang G."/>
            <person name="Scheremetjew M."/>
            <person name="Finn R."/>
            <person name="Kale V."/>
            <person name="Holt S."/>
            <person name="Cochrane G."/>
            <person name="Meng A."/>
            <person name="Brown T."/>
            <person name="Cohen L."/>
        </authorList>
    </citation>
    <scope>NUCLEOTIDE SEQUENCE</scope>
    <source>
        <strain evidence="9">CCMP219</strain>
    </source>
</reference>
<feature type="binding site" evidence="5">
    <location>
        <position position="217"/>
    </location>
    <ligand>
        <name>a divalent metal cation</name>
        <dbReference type="ChEBI" id="CHEBI:60240"/>
        <label>1</label>
    </ligand>
</feature>
<keyword evidence="3 5" id="KW-0479">Metal-binding</keyword>
<dbReference type="PROSITE" id="PS00680">
    <property type="entry name" value="MAP_1"/>
    <property type="match status" value="1"/>
</dbReference>
<sequence>MAARHTMAARTACSGASTSSSSNVQLASSPAGAAPHLRAAAPLAPHIMHGSPRRLTPQHSRQLFTRVLGMAKGFGFGNILAGPKMLNKKPLLTPRKIAPKLSVPSNIGKPPYADSGAFPPWSSSNQVHDKKGVEKMRASGKLAARVLEYAGSLVKPGVTTNEIDMAVHQMIIDNGAYPSPLNYGAFPKSVCTSVNECVCHGIPDDRPLEEGDIVNIDVTVFLDGHHGDTSRMFYVGEVSDEAKKLCETTRQALNDAIKVCKPGVPYKAIGSKIHNLADKHKFGVVRDYVGHGVGKAFHSAPTITHFRNNGSGVMQPWQTFTIEPMLVEGSIKCKTWKDKWTVVTEDGGLCAQWEHTLLITPDGCEILTAYDGMGIETPVKGTGGSKGTGF</sequence>
<keyword evidence="4 5" id="KW-0378">Hydrolase</keyword>
<dbReference type="AlphaFoldDB" id="A0A7R9VU00"/>
<feature type="binding site" evidence="5">
    <location>
        <position position="291"/>
    </location>
    <ligand>
        <name>a divalent metal cation</name>
        <dbReference type="ChEBI" id="CHEBI:60240"/>
        <label>2</label>
        <note>catalytic</note>
    </ligand>
</feature>
<evidence type="ECO:0000313" key="9">
    <source>
        <dbReference type="EMBL" id="CAD8304060.1"/>
    </source>
</evidence>
<feature type="compositionally biased region" description="Low complexity" evidence="7">
    <location>
        <begin position="1"/>
        <end position="22"/>
    </location>
</feature>
<dbReference type="InterPro" id="IPR000994">
    <property type="entry name" value="Pept_M24"/>
</dbReference>
<feature type="binding site" evidence="5">
    <location>
        <position position="323"/>
    </location>
    <ligand>
        <name>a divalent metal cation</name>
        <dbReference type="ChEBI" id="CHEBI:60240"/>
        <label>2</label>
        <note>catalytic</note>
    </ligand>
</feature>
<dbReference type="InterPro" id="IPR036005">
    <property type="entry name" value="Creatinase/aminopeptidase-like"/>
</dbReference>
<evidence type="ECO:0000256" key="3">
    <source>
        <dbReference type="ARBA" id="ARBA00022723"/>
    </source>
</evidence>
<keyword evidence="1 5" id="KW-0031">Aminopeptidase</keyword>
<evidence type="ECO:0000256" key="5">
    <source>
        <dbReference type="HAMAP-Rule" id="MF_03174"/>
    </source>
</evidence>
<accession>A0A7R9VU00</accession>
<dbReference type="GO" id="GO:0006508">
    <property type="term" value="P:proteolysis"/>
    <property type="evidence" value="ECO:0007669"/>
    <property type="project" value="UniProtKB-KW"/>
</dbReference>
<organism evidence="9">
    <name type="scientific">Chlamydomonas euryale</name>
    <dbReference type="NCBI Taxonomy" id="1486919"/>
    <lineage>
        <taxon>Eukaryota</taxon>
        <taxon>Viridiplantae</taxon>
        <taxon>Chlorophyta</taxon>
        <taxon>core chlorophytes</taxon>
        <taxon>Chlorophyceae</taxon>
        <taxon>CS clade</taxon>
        <taxon>Chlamydomonadales</taxon>
        <taxon>Chlamydomonadaceae</taxon>
        <taxon>Chlamydomonas</taxon>
    </lineage>
</organism>
<feature type="binding site" evidence="5">
    <location>
        <position position="228"/>
    </location>
    <ligand>
        <name>a divalent metal cation</name>
        <dbReference type="ChEBI" id="CHEBI:60240"/>
        <label>1</label>
    </ligand>
</feature>
<dbReference type="InterPro" id="IPR001714">
    <property type="entry name" value="Pept_M24_MAP"/>
</dbReference>
<gene>
    <name evidence="9" type="ORF">CEUR00632_LOCUS17383</name>
</gene>
<evidence type="ECO:0000259" key="8">
    <source>
        <dbReference type="Pfam" id="PF00557"/>
    </source>
</evidence>
<feature type="binding site" evidence="5">
    <location>
        <position position="298"/>
    </location>
    <ligand>
        <name>substrate</name>
    </ligand>
</feature>
<evidence type="ECO:0000256" key="6">
    <source>
        <dbReference type="RuleBase" id="RU003653"/>
    </source>
</evidence>
<evidence type="ECO:0000256" key="7">
    <source>
        <dbReference type="SAM" id="MobiDB-lite"/>
    </source>
</evidence>
<dbReference type="SUPFAM" id="SSF55920">
    <property type="entry name" value="Creatinase/aminopeptidase"/>
    <property type="match status" value="1"/>
</dbReference>
<evidence type="ECO:0000256" key="4">
    <source>
        <dbReference type="ARBA" id="ARBA00022801"/>
    </source>
</evidence>
<dbReference type="GO" id="GO:0046872">
    <property type="term" value="F:metal ion binding"/>
    <property type="evidence" value="ECO:0007669"/>
    <property type="project" value="UniProtKB-UniRule"/>
</dbReference>
<dbReference type="GO" id="GO:0070006">
    <property type="term" value="F:metalloaminopeptidase activity"/>
    <property type="evidence" value="ECO:0007669"/>
    <property type="project" value="UniProtKB-UniRule"/>
</dbReference>
<dbReference type="PRINTS" id="PR00599">
    <property type="entry name" value="MAPEPTIDASE"/>
</dbReference>
<dbReference type="InterPro" id="IPR002467">
    <property type="entry name" value="Pept_M24A_MAP1"/>
</dbReference>
<protein>
    <recommendedName>
        <fullName evidence="6">Methionine aminopeptidase</fullName>
        <ecNumber evidence="6">3.4.11.18</ecNumber>
    </recommendedName>
</protein>
<name>A0A7R9VU00_9CHLO</name>
<dbReference type="HAMAP" id="MF_01974">
    <property type="entry name" value="MetAP_1"/>
    <property type="match status" value="1"/>
</dbReference>
<dbReference type="EMBL" id="HBEC01037405">
    <property type="protein sequence ID" value="CAD8304060.1"/>
    <property type="molecule type" value="Transcribed_RNA"/>
</dbReference>
<comment type="function">
    <text evidence="6">Cotranslationally removes the N-terminal methionine from nascent proteins. The N-terminal methionine is often cleaved when the second residue in the primary sequence is small and uncharged (Met-Ala-, Cys, Gly, Pro, Ser, Thr, or Val).</text>
</comment>
<comment type="catalytic activity">
    <reaction evidence="5 6">
        <text>Release of N-terminal amino acids, preferentially methionine, from peptides and arylamides.</text>
        <dbReference type="EC" id="3.4.11.18"/>
    </reaction>
</comment>
<comment type="cofactor">
    <cofactor evidence="5">
        <name>Co(2+)</name>
        <dbReference type="ChEBI" id="CHEBI:48828"/>
    </cofactor>
    <cofactor evidence="5">
        <name>Zn(2+)</name>
        <dbReference type="ChEBI" id="CHEBI:29105"/>
    </cofactor>
    <cofactor evidence="5">
        <name>Mn(2+)</name>
        <dbReference type="ChEBI" id="CHEBI:29035"/>
    </cofactor>
    <cofactor evidence="5">
        <name>Fe(2+)</name>
        <dbReference type="ChEBI" id="CHEBI:29033"/>
    </cofactor>
    <text evidence="5">Binds 2 divalent metal cations per subunit. Has a high-affinity and a low affinity metal-binding site. The true nature of the physiological cofactor is under debate. The enzyme is active with cobalt, zinc, manganese or divalent iron ions. Most likely, methionine aminopeptidases function as mononuclear Fe(2+)-metalloproteases under physiological conditions, and the catalytically relevant metal-binding site has been assigned to the histidine-containing high-affinity site.</text>
</comment>
<feature type="binding site" evidence="5">
    <location>
        <position position="354"/>
    </location>
    <ligand>
        <name>a divalent metal cation</name>
        <dbReference type="ChEBI" id="CHEBI:60240"/>
        <label>2</label>
        <note>catalytic</note>
    </ligand>
</feature>
<dbReference type="GO" id="GO:0004239">
    <property type="term" value="F:initiator methionyl aminopeptidase activity"/>
    <property type="evidence" value="ECO:0007669"/>
    <property type="project" value="UniProtKB-UniRule"/>
</dbReference>
<keyword evidence="2 5" id="KW-0645">Protease</keyword>
<dbReference type="Pfam" id="PF00557">
    <property type="entry name" value="Peptidase_M24"/>
    <property type="match status" value="1"/>
</dbReference>
<feature type="binding site" evidence="5">
    <location>
        <position position="200"/>
    </location>
    <ligand>
        <name>substrate</name>
    </ligand>
</feature>
<feature type="region of interest" description="Disordered" evidence="7">
    <location>
        <begin position="1"/>
        <end position="31"/>
    </location>
</feature>
<feature type="binding site" evidence="5">
    <location>
        <position position="354"/>
    </location>
    <ligand>
        <name>a divalent metal cation</name>
        <dbReference type="ChEBI" id="CHEBI:60240"/>
        <label>1</label>
    </ligand>
</feature>
<dbReference type="NCBIfam" id="TIGR00500">
    <property type="entry name" value="met_pdase_I"/>
    <property type="match status" value="1"/>
</dbReference>
<evidence type="ECO:0000256" key="2">
    <source>
        <dbReference type="ARBA" id="ARBA00022670"/>
    </source>
</evidence>
<dbReference type="EC" id="3.4.11.18" evidence="6"/>
<evidence type="ECO:0000256" key="1">
    <source>
        <dbReference type="ARBA" id="ARBA00022438"/>
    </source>
</evidence>
<proteinExistence type="inferred from homology"/>
<dbReference type="PANTHER" id="PTHR43330:SF8">
    <property type="entry name" value="METHIONINE AMINOPEPTIDASE 1D, MITOCHONDRIAL"/>
    <property type="match status" value="1"/>
</dbReference>
<comment type="similarity">
    <text evidence="5">Belongs to the peptidase M24A family. Methionine aminopeptidase type 1 subfamily.</text>
</comment>
<dbReference type="Gene3D" id="3.90.230.10">
    <property type="entry name" value="Creatinase/methionine aminopeptidase superfamily"/>
    <property type="match status" value="1"/>
</dbReference>
<feature type="binding site" evidence="5">
    <location>
        <position position="228"/>
    </location>
    <ligand>
        <name>a divalent metal cation</name>
        <dbReference type="ChEBI" id="CHEBI:60240"/>
        <label>2</label>
        <note>catalytic</note>
    </ligand>
</feature>
<feature type="domain" description="Peptidase M24" evidence="8">
    <location>
        <begin position="134"/>
        <end position="360"/>
    </location>
</feature>
<dbReference type="CDD" id="cd01086">
    <property type="entry name" value="MetAP1"/>
    <property type="match status" value="1"/>
</dbReference>
<dbReference type="PANTHER" id="PTHR43330">
    <property type="entry name" value="METHIONINE AMINOPEPTIDASE"/>
    <property type="match status" value="1"/>
</dbReference>